<organism evidence="2 3">
    <name type="scientific">Phreatobacter stygius</name>
    <dbReference type="NCBI Taxonomy" id="1940610"/>
    <lineage>
        <taxon>Bacteria</taxon>
        <taxon>Pseudomonadati</taxon>
        <taxon>Pseudomonadota</taxon>
        <taxon>Alphaproteobacteria</taxon>
        <taxon>Hyphomicrobiales</taxon>
        <taxon>Phreatobacteraceae</taxon>
        <taxon>Phreatobacter</taxon>
    </lineage>
</organism>
<name>A0A4D7B1U4_9HYPH</name>
<dbReference type="Gene3D" id="2.30.30.40">
    <property type="entry name" value="SH3 Domains"/>
    <property type="match status" value="1"/>
</dbReference>
<dbReference type="OrthoDB" id="8602948at2"/>
<dbReference type="Proteomes" id="UP000298781">
    <property type="component" value="Chromosome"/>
</dbReference>
<proteinExistence type="predicted"/>
<evidence type="ECO:0000313" key="2">
    <source>
        <dbReference type="EMBL" id="QCI63486.1"/>
    </source>
</evidence>
<dbReference type="KEGG" id="pstg:E8M01_04085"/>
<sequence>MVRVAAVTLVGAMFVFAAPAQAQSDRCRVMDPTGTPLNVRDAPNGAVLGAVRNGTLVTRVRSGEDNRGRPWVYVVDRESGKPMGWVIREFVACF</sequence>
<feature type="chain" id="PRO_5020664593" evidence="1">
    <location>
        <begin position="23"/>
        <end position="94"/>
    </location>
</feature>
<dbReference type="EMBL" id="CP039690">
    <property type="protein sequence ID" value="QCI63486.1"/>
    <property type="molecule type" value="Genomic_DNA"/>
</dbReference>
<evidence type="ECO:0000256" key="1">
    <source>
        <dbReference type="SAM" id="SignalP"/>
    </source>
</evidence>
<keyword evidence="3" id="KW-1185">Reference proteome</keyword>
<gene>
    <name evidence="2" type="ORF">E8M01_04085</name>
</gene>
<dbReference type="AlphaFoldDB" id="A0A4D7B1U4"/>
<dbReference type="RefSeq" id="WP_136958944.1">
    <property type="nucleotide sequence ID" value="NZ_CP039690.1"/>
</dbReference>
<reference evidence="2 3" key="1">
    <citation type="submission" date="2019-04" db="EMBL/GenBank/DDBJ databases">
        <title>Phreatobacter aquaticus sp. nov.</title>
        <authorList>
            <person name="Choi A."/>
        </authorList>
    </citation>
    <scope>NUCLEOTIDE SEQUENCE [LARGE SCALE GENOMIC DNA]</scope>
    <source>
        <strain evidence="2 3">KCTC 52518</strain>
    </source>
</reference>
<feature type="signal peptide" evidence="1">
    <location>
        <begin position="1"/>
        <end position="22"/>
    </location>
</feature>
<protein>
    <submittedName>
        <fullName evidence="2">Peptide-binding protein</fullName>
    </submittedName>
</protein>
<accession>A0A4D7B1U4</accession>
<keyword evidence="1" id="KW-0732">Signal</keyword>
<evidence type="ECO:0000313" key="3">
    <source>
        <dbReference type="Proteomes" id="UP000298781"/>
    </source>
</evidence>